<proteinExistence type="inferred from homology"/>
<dbReference type="HAMAP" id="MF_00226_B">
    <property type="entry name" value="CinA_B"/>
    <property type="match status" value="1"/>
</dbReference>
<evidence type="ECO:0000256" key="1">
    <source>
        <dbReference type="HAMAP-Rule" id="MF_00226"/>
    </source>
</evidence>
<comment type="caution">
    <text evidence="3">The sequence shown here is derived from an EMBL/GenBank/DDBJ whole genome shotgun (WGS) entry which is preliminary data.</text>
</comment>
<dbReference type="Gene3D" id="3.90.950.20">
    <property type="entry name" value="CinA-like"/>
    <property type="match status" value="1"/>
</dbReference>
<dbReference type="InterPro" id="IPR041424">
    <property type="entry name" value="CinA_KH"/>
</dbReference>
<dbReference type="RefSeq" id="WP_104055843.1">
    <property type="nucleotide sequence ID" value="NZ_PREZ01000001.1"/>
</dbReference>
<sequence>MYAEIIAVGSELLLGQIANTNAQFISQQLAELGIDVYRHRVVGDNADRLLQEIQEAEMRSDLVILTGGLGPTKDDLTKETMAAHTNRKLVMHEESLLAISEYFKAANREMTDNNKKQAIVLDNSTVFINRHGMAPGMLLRHNNTVFVLLPGPPREMKPMFQLDAVPELLSIFSDGKPVRSRVLRYFGIGEAELETKIEALIDAQKNPTIAPLASDGEVTLRLSAKHENKETAGSMLDKTEEKINSIVGEFMYGKDDETLLNKAFSLLSSTGKTIASAESLTAGMFSSQIASLPGASAVFKGGIICYTNESKRDLTGVKEETLLKYGAVSEQCAKELAAGVKKSLNSDIGISFTGVAGPDSLENKPAGTICIGIAMDNKPPIAISLSLKGERNYTRIRTVKHGLFQLIRLLEDRKPPLN</sequence>
<dbReference type="NCBIfam" id="TIGR00199">
    <property type="entry name" value="PncC_domain"/>
    <property type="match status" value="1"/>
</dbReference>
<dbReference type="InterPro" id="IPR050101">
    <property type="entry name" value="CinA"/>
</dbReference>
<comment type="similarity">
    <text evidence="1">Belongs to the CinA family.</text>
</comment>
<dbReference type="Gene3D" id="3.30.70.2860">
    <property type="match status" value="1"/>
</dbReference>
<evidence type="ECO:0000259" key="2">
    <source>
        <dbReference type="SMART" id="SM00852"/>
    </source>
</evidence>
<dbReference type="Pfam" id="PF02464">
    <property type="entry name" value="CinA"/>
    <property type="match status" value="1"/>
</dbReference>
<dbReference type="CDD" id="cd00885">
    <property type="entry name" value="cinA"/>
    <property type="match status" value="1"/>
</dbReference>
<dbReference type="InterPro" id="IPR036425">
    <property type="entry name" value="MoaB/Mog-like_dom_sf"/>
</dbReference>
<dbReference type="InterPro" id="IPR008136">
    <property type="entry name" value="CinA_C"/>
</dbReference>
<dbReference type="InterPro" id="IPR036653">
    <property type="entry name" value="CinA-like_C"/>
</dbReference>
<protein>
    <recommendedName>
        <fullName evidence="1">Putative competence-damage inducible protein</fullName>
    </recommendedName>
</protein>
<dbReference type="SMART" id="SM00852">
    <property type="entry name" value="MoCF_biosynth"/>
    <property type="match status" value="1"/>
</dbReference>
<dbReference type="Pfam" id="PF18146">
    <property type="entry name" value="CinA_KH"/>
    <property type="match status" value="1"/>
</dbReference>
<dbReference type="OrthoDB" id="9801454at2"/>
<gene>
    <name evidence="1" type="primary">cinA</name>
    <name evidence="3" type="ORF">C4B60_01040</name>
</gene>
<dbReference type="SUPFAM" id="SSF53218">
    <property type="entry name" value="Molybdenum cofactor biosynthesis proteins"/>
    <property type="match status" value="1"/>
</dbReference>
<organism evidence="3 4">
    <name type="scientific">Jeotgalibacillus proteolyticus</name>
    <dbReference type="NCBI Taxonomy" id="2082395"/>
    <lineage>
        <taxon>Bacteria</taxon>
        <taxon>Bacillati</taxon>
        <taxon>Bacillota</taxon>
        <taxon>Bacilli</taxon>
        <taxon>Bacillales</taxon>
        <taxon>Caryophanaceae</taxon>
        <taxon>Jeotgalibacillus</taxon>
    </lineage>
</organism>
<dbReference type="Pfam" id="PF00994">
    <property type="entry name" value="MoCF_biosynth"/>
    <property type="match status" value="1"/>
</dbReference>
<reference evidence="3 4" key="1">
    <citation type="submission" date="2018-02" db="EMBL/GenBank/DDBJ databases">
        <title>Jeotgalibacillus proteolyticum sp. nov. a protease producing bacterium isolated from ocean sediments of Laizhou Bay.</title>
        <authorList>
            <person name="Li Y."/>
        </authorList>
    </citation>
    <scope>NUCLEOTIDE SEQUENCE [LARGE SCALE GENOMIC DNA]</scope>
    <source>
        <strain evidence="3 4">22-7</strain>
    </source>
</reference>
<dbReference type="PANTHER" id="PTHR13939:SF0">
    <property type="entry name" value="NMN AMIDOHYDROLASE-LIKE PROTEIN YFAY"/>
    <property type="match status" value="1"/>
</dbReference>
<feature type="domain" description="MoaB/Mog" evidence="2">
    <location>
        <begin position="4"/>
        <end position="171"/>
    </location>
</feature>
<dbReference type="Proteomes" id="UP000239047">
    <property type="component" value="Unassembled WGS sequence"/>
</dbReference>
<dbReference type="AlphaFoldDB" id="A0A2S5GG79"/>
<dbReference type="NCBIfam" id="NF001813">
    <property type="entry name" value="PRK00549.1"/>
    <property type="match status" value="1"/>
</dbReference>
<dbReference type="PIRSF" id="PIRSF006728">
    <property type="entry name" value="CinA"/>
    <property type="match status" value="1"/>
</dbReference>
<dbReference type="Gene3D" id="3.40.980.10">
    <property type="entry name" value="MoaB/Mog-like domain"/>
    <property type="match status" value="1"/>
</dbReference>
<dbReference type="PANTHER" id="PTHR13939">
    <property type="entry name" value="NICOTINAMIDE-NUCLEOTIDE AMIDOHYDROLASE PNCC"/>
    <property type="match status" value="1"/>
</dbReference>
<evidence type="ECO:0000313" key="3">
    <source>
        <dbReference type="EMBL" id="PPA71996.1"/>
    </source>
</evidence>
<keyword evidence="4" id="KW-1185">Reference proteome</keyword>
<evidence type="ECO:0000313" key="4">
    <source>
        <dbReference type="Proteomes" id="UP000239047"/>
    </source>
</evidence>
<accession>A0A2S5GG79</accession>
<dbReference type="InterPro" id="IPR008135">
    <property type="entry name" value="Competence-induced_CinA"/>
</dbReference>
<dbReference type="InterPro" id="IPR001453">
    <property type="entry name" value="MoaB/Mog_dom"/>
</dbReference>
<dbReference type="NCBIfam" id="TIGR00177">
    <property type="entry name" value="molyb_syn"/>
    <property type="match status" value="1"/>
</dbReference>
<dbReference type="SUPFAM" id="SSF142433">
    <property type="entry name" value="CinA-like"/>
    <property type="match status" value="1"/>
</dbReference>
<name>A0A2S5GG79_9BACL</name>
<dbReference type="EMBL" id="PREZ01000001">
    <property type="protein sequence ID" value="PPA71996.1"/>
    <property type="molecule type" value="Genomic_DNA"/>
</dbReference>
<dbReference type="NCBIfam" id="TIGR00200">
    <property type="entry name" value="cinA_nterm"/>
    <property type="match status" value="1"/>
</dbReference>